<protein>
    <recommendedName>
        <fullName evidence="3">DDE Tnp4 domain-containing protein</fullName>
    </recommendedName>
</protein>
<accession>A0A026WTJ5</accession>
<organism evidence="1 2">
    <name type="scientific">Ooceraea biroi</name>
    <name type="common">Clonal raider ant</name>
    <name type="synonym">Cerapachys biroi</name>
    <dbReference type="NCBI Taxonomy" id="2015173"/>
    <lineage>
        <taxon>Eukaryota</taxon>
        <taxon>Metazoa</taxon>
        <taxon>Ecdysozoa</taxon>
        <taxon>Arthropoda</taxon>
        <taxon>Hexapoda</taxon>
        <taxon>Insecta</taxon>
        <taxon>Pterygota</taxon>
        <taxon>Neoptera</taxon>
        <taxon>Endopterygota</taxon>
        <taxon>Hymenoptera</taxon>
        <taxon>Apocrita</taxon>
        <taxon>Aculeata</taxon>
        <taxon>Formicoidea</taxon>
        <taxon>Formicidae</taxon>
        <taxon>Dorylinae</taxon>
        <taxon>Ooceraea</taxon>
    </lineage>
</organism>
<evidence type="ECO:0008006" key="3">
    <source>
        <dbReference type="Google" id="ProtNLM"/>
    </source>
</evidence>
<dbReference type="AlphaFoldDB" id="A0A026WTJ5"/>
<name>A0A026WTJ5_OOCBI</name>
<dbReference type="Proteomes" id="UP000053097">
    <property type="component" value="Unassembled WGS sequence"/>
</dbReference>
<dbReference type="OrthoDB" id="2668416at2759"/>
<evidence type="ECO:0000313" key="1">
    <source>
        <dbReference type="EMBL" id="EZA59385.1"/>
    </source>
</evidence>
<sequence length="156" mass="18210">MKKRNTDWWEQIVQNHFNEEDWLESFRLCDQLKNELPPSVNQLGVREPISVQKQVAVCVYFLSSYCEYHVVGNVFGIHKSTVWKCVHKVVDIFMPKNDECQTIAALFERRTNIPQLIGAIDGSHIPILPPSDDNIEIILIVKDCLRWYCKQLLIIL</sequence>
<reference evidence="1 2" key="1">
    <citation type="journal article" date="2014" name="Curr. Biol.">
        <title>The genome of the clonal raider ant Cerapachys biroi.</title>
        <authorList>
            <person name="Oxley P.R."/>
            <person name="Ji L."/>
            <person name="Fetter-Pruneda I."/>
            <person name="McKenzie S.K."/>
            <person name="Li C."/>
            <person name="Hu H."/>
            <person name="Zhang G."/>
            <person name="Kronauer D.J."/>
        </authorList>
    </citation>
    <scope>NUCLEOTIDE SEQUENCE [LARGE SCALE GENOMIC DNA]</scope>
</reference>
<dbReference type="OMA" id="MPKNDEC"/>
<feature type="non-terminal residue" evidence="1">
    <location>
        <position position="156"/>
    </location>
</feature>
<proteinExistence type="predicted"/>
<dbReference type="EMBL" id="KK107108">
    <property type="protein sequence ID" value="EZA59385.1"/>
    <property type="molecule type" value="Genomic_DNA"/>
</dbReference>
<gene>
    <name evidence="1" type="ORF">X777_00507</name>
</gene>
<keyword evidence="2" id="KW-1185">Reference proteome</keyword>
<evidence type="ECO:0000313" key="2">
    <source>
        <dbReference type="Proteomes" id="UP000053097"/>
    </source>
</evidence>